<name>A0A1I5VYD2_9LACT</name>
<feature type="transmembrane region" description="Helical" evidence="5">
    <location>
        <begin position="33"/>
        <end position="49"/>
    </location>
</feature>
<dbReference type="Proteomes" id="UP000199136">
    <property type="component" value="Unassembled WGS sequence"/>
</dbReference>
<keyword evidence="4 5" id="KW-0472">Membrane</keyword>
<evidence type="ECO:0000256" key="5">
    <source>
        <dbReference type="SAM" id="Phobius"/>
    </source>
</evidence>
<dbReference type="RefSeq" id="WP_092479731.1">
    <property type="nucleotide sequence ID" value="NZ_FOXW01000002.1"/>
</dbReference>
<evidence type="ECO:0000256" key="4">
    <source>
        <dbReference type="ARBA" id="ARBA00023136"/>
    </source>
</evidence>
<accession>A0A1I5VYD2</accession>
<sequence length="93" mass="10335">MKMRKKTVKTPVNKIKSLCLALFNSNVKGKKKLAVLGMILYIISPIDIIPDFVPLAGYADDILLPILFLVIDKMLSDETPSEHPTPIKEAEKA</sequence>
<feature type="domain" description="DUF1232" evidence="6">
    <location>
        <begin position="32"/>
        <end position="64"/>
    </location>
</feature>
<evidence type="ECO:0000313" key="7">
    <source>
        <dbReference type="EMBL" id="SFQ12512.1"/>
    </source>
</evidence>
<dbReference type="Pfam" id="PF06803">
    <property type="entry name" value="DUF1232"/>
    <property type="match status" value="1"/>
</dbReference>
<dbReference type="OrthoDB" id="9793277at2"/>
<evidence type="ECO:0000256" key="2">
    <source>
        <dbReference type="ARBA" id="ARBA00022692"/>
    </source>
</evidence>
<proteinExistence type="predicted"/>
<protein>
    <recommendedName>
        <fullName evidence="6">DUF1232 domain-containing protein</fullName>
    </recommendedName>
</protein>
<evidence type="ECO:0000313" key="8">
    <source>
        <dbReference type="Proteomes" id="UP000199136"/>
    </source>
</evidence>
<reference evidence="7 8" key="1">
    <citation type="submission" date="2016-10" db="EMBL/GenBank/DDBJ databases">
        <authorList>
            <person name="de Groot N.N."/>
        </authorList>
    </citation>
    <scope>NUCLEOTIDE SEQUENCE [LARGE SCALE GENOMIC DNA]</scope>
    <source>
        <strain evidence="7 8">DSM 20581</strain>
    </source>
</reference>
<dbReference type="InterPro" id="IPR010652">
    <property type="entry name" value="DUF1232"/>
</dbReference>
<keyword evidence="8" id="KW-1185">Reference proteome</keyword>
<evidence type="ECO:0000259" key="6">
    <source>
        <dbReference type="Pfam" id="PF06803"/>
    </source>
</evidence>
<dbReference type="GO" id="GO:0012505">
    <property type="term" value="C:endomembrane system"/>
    <property type="evidence" value="ECO:0007669"/>
    <property type="project" value="UniProtKB-SubCell"/>
</dbReference>
<gene>
    <name evidence="7" type="ORF">SAMN04488506_0662</name>
</gene>
<dbReference type="AlphaFoldDB" id="A0A1I5VYD2"/>
<evidence type="ECO:0000256" key="1">
    <source>
        <dbReference type="ARBA" id="ARBA00004127"/>
    </source>
</evidence>
<keyword evidence="3 5" id="KW-1133">Transmembrane helix</keyword>
<evidence type="ECO:0000256" key="3">
    <source>
        <dbReference type="ARBA" id="ARBA00022989"/>
    </source>
</evidence>
<comment type="subcellular location">
    <subcellularLocation>
        <location evidence="1">Endomembrane system</location>
        <topology evidence="1">Multi-pass membrane protein</topology>
    </subcellularLocation>
</comment>
<keyword evidence="2 5" id="KW-0812">Transmembrane</keyword>
<organism evidence="7 8">
    <name type="scientific">Desemzia incerta</name>
    <dbReference type="NCBI Taxonomy" id="82801"/>
    <lineage>
        <taxon>Bacteria</taxon>
        <taxon>Bacillati</taxon>
        <taxon>Bacillota</taxon>
        <taxon>Bacilli</taxon>
        <taxon>Lactobacillales</taxon>
        <taxon>Carnobacteriaceae</taxon>
        <taxon>Desemzia</taxon>
    </lineage>
</organism>
<dbReference type="EMBL" id="FOXW01000002">
    <property type="protein sequence ID" value="SFQ12512.1"/>
    <property type="molecule type" value="Genomic_DNA"/>
</dbReference>
<dbReference type="STRING" id="82801.SAMN04488506_0662"/>